<feature type="non-terminal residue" evidence="2">
    <location>
        <position position="1"/>
    </location>
</feature>
<dbReference type="AlphaFoldDB" id="A0A0C3DK75"/>
<proteinExistence type="predicted"/>
<feature type="non-terminal residue" evidence="2">
    <location>
        <position position="135"/>
    </location>
</feature>
<dbReference type="Proteomes" id="UP000053989">
    <property type="component" value="Unassembled WGS sequence"/>
</dbReference>
<dbReference type="EMBL" id="KN822116">
    <property type="protein sequence ID" value="KIM56466.1"/>
    <property type="molecule type" value="Genomic_DNA"/>
</dbReference>
<name>A0A0C3DK75_9AGAM</name>
<reference evidence="2 3" key="1">
    <citation type="submission" date="2014-04" db="EMBL/GenBank/DDBJ databases">
        <authorList>
            <consortium name="DOE Joint Genome Institute"/>
            <person name="Kuo A."/>
            <person name="Kohler A."/>
            <person name="Nagy L.G."/>
            <person name="Floudas D."/>
            <person name="Copeland A."/>
            <person name="Barry K.W."/>
            <person name="Cichocki N."/>
            <person name="Veneault-Fourrey C."/>
            <person name="LaButti K."/>
            <person name="Lindquist E.A."/>
            <person name="Lipzen A."/>
            <person name="Lundell T."/>
            <person name="Morin E."/>
            <person name="Murat C."/>
            <person name="Sun H."/>
            <person name="Tunlid A."/>
            <person name="Henrissat B."/>
            <person name="Grigoriev I.V."/>
            <person name="Hibbett D.S."/>
            <person name="Martin F."/>
            <person name="Nordberg H.P."/>
            <person name="Cantor M.N."/>
            <person name="Hua S.X."/>
        </authorList>
    </citation>
    <scope>NUCLEOTIDE SEQUENCE [LARGE SCALE GENOMIC DNA]</scope>
    <source>
        <strain evidence="2 3">Foug A</strain>
    </source>
</reference>
<reference evidence="3" key="2">
    <citation type="submission" date="2015-01" db="EMBL/GenBank/DDBJ databases">
        <title>Evolutionary Origins and Diversification of the Mycorrhizal Mutualists.</title>
        <authorList>
            <consortium name="DOE Joint Genome Institute"/>
            <consortium name="Mycorrhizal Genomics Consortium"/>
            <person name="Kohler A."/>
            <person name="Kuo A."/>
            <person name="Nagy L.G."/>
            <person name="Floudas D."/>
            <person name="Copeland A."/>
            <person name="Barry K.W."/>
            <person name="Cichocki N."/>
            <person name="Veneault-Fourrey C."/>
            <person name="LaButti K."/>
            <person name="Lindquist E.A."/>
            <person name="Lipzen A."/>
            <person name="Lundell T."/>
            <person name="Morin E."/>
            <person name="Murat C."/>
            <person name="Riley R."/>
            <person name="Ohm R."/>
            <person name="Sun H."/>
            <person name="Tunlid A."/>
            <person name="Henrissat B."/>
            <person name="Grigoriev I.V."/>
            <person name="Hibbett D.S."/>
            <person name="Martin F."/>
        </authorList>
    </citation>
    <scope>NUCLEOTIDE SEQUENCE [LARGE SCALE GENOMIC DNA]</scope>
    <source>
        <strain evidence="3">Foug A</strain>
    </source>
</reference>
<evidence type="ECO:0000313" key="3">
    <source>
        <dbReference type="Proteomes" id="UP000053989"/>
    </source>
</evidence>
<organism evidence="2 3">
    <name type="scientific">Scleroderma citrinum Foug A</name>
    <dbReference type="NCBI Taxonomy" id="1036808"/>
    <lineage>
        <taxon>Eukaryota</taxon>
        <taxon>Fungi</taxon>
        <taxon>Dikarya</taxon>
        <taxon>Basidiomycota</taxon>
        <taxon>Agaricomycotina</taxon>
        <taxon>Agaricomycetes</taxon>
        <taxon>Agaricomycetidae</taxon>
        <taxon>Boletales</taxon>
        <taxon>Sclerodermatineae</taxon>
        <taxon>Sclerodermataceae</taxon>
        <taxon>Scleroderma</taxon>
    </lineage>
</organism>
<gene>
    <name evidence="2" type="ORF">SCLCIDRAFT_72349</name>
</gene>
<feature type="region of interest" description="Disordered" evidence="1">
    <location>
        <begin position="20"/>
        <end position="40"/>
    </location>
</feature>
<accession>A0A0C3DK75</accession>
<dbReference type="InParanoid" id="A0A0C3DK75"/>
<evidence type="ECO:0000313" key="2">
    <source>
        <dbReference type="EMBL" id="KIM56466.1"/>
    </source>
</evidence>
<dbReference type="OrthoDB" id="2662702at2759"/>
<protein>
    <submittedName>
        <fullName evidence="2">Uncharacterized protein</fullName>
    </submittedName>
</protein>
<dbReference type="HOGENOM" id="CLU_096306_3_0_1"/>
<evidence type="ECO:0000256" key="1">
    <source>
        <dbReference type="SAM" id="MobiDB-lite"/>
    </source>
</evidence>
<sequence>ELAELAKEFAEEEAAYLEKIASNANDEETDKDDNDDGLVDETSNLTDAQWIELDRSLRPVKLALVKLHKLAFRIIHSTTIVLPAWKEILRDLRLVVSCMPRDVMTRWNSTFDLLEYALKHQKAINLVTQQHELGL</sequence>
<feature type="compositionally biased region" description="Acidic residues" evidence="1">
    <location>
        <begin position="25"/>
        <end position="39"/>
    </location>
</feature>
<keyword evidence="3" id="KW-1185">Reference proteome</keyword>